<accession>A0A9X1XZB4</accession>
<dbReference type="Pfam" id="PF03235">
    <property type="entry name" value="GmrSD_N"/>
    <property type="match status" value="1"/>
</dbReference>
<evidence type="ECO:0000313" key="2">
    <source>
        <dbReference type="EMBL" id="MCK8486686.1"/>
    </source>
</evidence>
<feature type="domain" description="GmrSD restriction endonucleases N-terminal" evidence="1">
    <location>
        <begin position="143"/>
        <end position="281"/>
    </location>
</feature>
<evidence type="ECO:0000313" key="3">
    <source>
        <dbReference type="Proteomes" id="UP001139534"/>
    </source>
</evidence>
<sequence length="475" mass="55438">MIMVKEISFELEDTETVIHKYKFEASDNDDQIFIDSQGIEIMISGKNGSLCHSVKVISGESILDEHLDYLCDLFIDNYNKQINDNNETNEQGVEIEKELIKKNDPDILVPYDPNTIRVTQARFSLREIFEMINGTEHDESILDLSPDFQRNYVWDSTRKSRLIESILLKIPLPVFYLARNNEGKYQVVDGVQRLSVINQYFSNGFSLRNLEYLKNECDKKFFQKDPKVSLHPKFVRQLRSYQIDCNIIEPDTPHRVKSDIFKRLNTGGRSLNSQEIRNSILRKDSRDFIRKLAKSPEFVTATNRSINVKRMMDQELVTRYIGFYFLYKDIGITNKLKYNGIMDEFLDNVVEVLNSDYKKIPFNQLEADFKKSMSNAYILFKDYAFRKVKLDYSKFPKNMVNKSLFTAFSVLLSNFSSDEVKNKGILITEFAKYLEDNEYLYDSITNGTNDKARIDTTFLLIDQFLISNIGGKNDK</sequence>
<dbReference type="PANTHER" id="PTHR39639">
    <property type="entry name" value="CHROMOSOME 16, WHOLE GENOME SHOTGUN SEQUENCE"/>
    <property type="match status" value="1"/>
</dbReference>
<dbReference type="PANTHER" id="PTHR39639:SF1">
    <property type="entry name" value="DUF262 DOMAIN-CONTAINING PROTEIN"/>
    <property type="match status" value="1"/>
</dbReference>
<dbReference type="AlphaFoldDB" id="A0A9X1XZB4"/>
<proteinExistence type="predicted"/>
<reference evidence="2" key="1">
    <citation type="submission" date="2022-04" db="EMBL/GenBank/DDBJ databases">
        <authorList>
            <person name="Seo M.-J."/>
        </authorList>
    </citation>
    <scope>NUCLEOTIDE SEQUENCE</scope>
    <source>
        <strain evidence="2">MBLB2552</strain>
    </source>
</reference>
<dbReference type="Proteomes" id="UP001139534">
    <property type="component" value="Unassembled WGS sequence"/>
</dbReference>
<name>A0A9X1XZB4_9BACL</name>
<dbReference type="InterPro" id="IPR004919">
    <property type="entry name" value="GmrSD_N"/>
</dbReference>
<protein>
    <submittedName>
        <fullName evidence="2">DUF262 domain-containing protein</fullName>
    </submittedName>
</protein>
<dbReference type="EMBL" id="JALPRK010000003">
    <property type="protein sequence ID" value="MCK8486686.1"/>
    <property type="molecule type" value="Genomic_DNA"/>
</dbReference>
<comment type="caution">
    <text evidence="2">The sequence shown here is derived from an EMBL/GenBank/DDBJ whole genome shotgun (WGS) entry which is preliminary data.</text>
</comment>
<gene>
    <name evidence="2" type="ORF">M0651_05800</name>
</gene>
<organism evidence="2 3">
    <name type="scientific">Paenibacillus mellifer</name>
    <dbReference type="NCBI Taxonomy" id="2937794"/>
    <lineage>
        <taxon>Bacteria</taxon>
        <taxon>Bacillati</taxon>
        <taxon>Bacillota</taxon>
        <taxon>Bacilli</taxon>
        <taxon>Bacillales</taxon>
        <taxon>Paenibacillaceae</taxon>
        <taxon>Paenibacillus</taxon>
    </lineage>
</organism>
<dbReference type="RefSeq" id="WP_248550893.1">
    <property type="nucleotide sequence ID" value="NZ_JALPRK010000003.1"/>
</dbReference>
<evidence type="ECO:0000259" key="1">
    <source>
        <dbReference type="Pfam" id="PF03235"/>
    </source>
</evidence>
<keyword evidence="3" id="KW-1185">Reference proteome</keyword>